<evidence type="ECO:0000313" key="3">
    <source>
        <dbReference type="Proteomes" id="UP000664534"/>
    </source>
</evidence>
<feature type="region of interest" description="Disordered" evidence="1">
    <location>
        <begin position="280"/>
        <end position="311"/>
    </location>
</feature>
<feature type="compositionally biased region" description="Low complexity" evidence="1">
    <location>
        <begin position="18"/>
        <end position="28"/>
    </location>
</feature>
<protein>
    <submittedName>
        <fullName evidence="2">Uncharacterized protein</fullName>
    </submittedName>
</protein>
<feature type="compositionally biased region" description="Low complexity" evidence="1">
    <location>
        <begin position="183"/>
        <end position="206"/>
    </location>
</feature>
<feature type="region of interest" description="Disordered" evidence="1">
    <location>
        <begin position="1"/>
        <end position="210"/>
    </location>
</feature>
<feature type="compositionally biased region" description="Low complexity" evidence="1">
    <location>
        <begin position="239"/>
        <end position="253"/>
    </location>
</feature>
<sequence>MPLPSPCPSSHGKANTGAEEAASPAHSPSKNHVSTKIPESHQALRARSNTTPHRHLSATFSSRLRARTSPQFQKPPLHLDLPSTATRLSPTPETPPTLPESPLEKPSAPIDIPARKKVQGHPTTPLTARAPQGEYFTSWNKTKPRISESLTPYYSSRANKASDIRDPSAAQRVYAQMNRRPKSSPYRPSSPLSPNMSLPLPSMNSSQSARAVQSLNLAGLPKYHPANFPSRDFNPTPASPISSRSSASQAHSSHGSDAKEQLVRYRRNLVNNQAKISRSLLSSNVSSKPTLNPLGSPTGPMTPFMLEGATD</sequence>
<feature type="compositionally biased region" description="Polar residues" evidence="1">
    <location>
        <begin position="148"/>
        <end position="159"/>
    </location>
</feature>
<evidence type="ECO:0000256" key="1">
    <source>
        <dbReference type="SAM" id="MobiDB-lite"/>
    </source>
</evidence>
<feature type="region of interest" description="Disordered" evidence="1">
    <location>
        <begin position="226"/>
        <end position="259"/>
    </location>
</feature>
<name>A0A8H3EWP1_9LECA</name>
<comment type="caution">
    <text evidence="2">The sequence shown here is derived from an EMBL/GenBank/DDBJ whole genome shotgun (WGS) entry which is preliminary data.</text>
</comment>
<accession>A0A8H3EWP1</accession>
<keyword evidence="3" id="KW-1185">Reference proteome</keyword>
<dbReference type="EMBL" id="CAJPDT010000010">
    <property type="protein sequence ID" value="CAF9912779.1"/>
    <property type="molecule type" value="Genomic_DNA"/>
</dbReference>
<evidence type="ECO:0000313" key="2">
    <source>
        <dbReference type="EMBL" id="CAF9912779.1"/>
    </source>
</evidence>
<reference evidence="2" key="1">
    <citation type="submission" date="2021-03" db="EMBL/GenBank/DDBJ databases">
        <authorList>
            <person name="Tagirdzhanova G."/>
        </authorList>
    </citation>
    <scope>NUCLEOTIDE SEQUENCE</scope>
</reference>
<feature type="compositionally biased region" description="Polar residues" evidence="1">
    <location>
        <begin position="58"/>
        <end position="72"/>
    </location>
</feature>
<gene>
    <name evidence="2" type="ORF">IMSHALPRED_000421</name>
</gene>
<organism evidence="2 3">
    <name type="scientific">Imshaugia aleurites</name>
    <dbReference type="NCBI Taxonomy" id="172621"/>
    <lineage>
        <taxon>Eukaryota</taxon>
        <taxon>Fungi</taxon>
        <taxon>Dikarya</taxon>
        <taxon>Ascomycota</taxon>
        <taxon>Pezizomycotina</taxon>
        <taxon>Lecanoromycetes</taxon>
        <taxon>OSLEUM clade</taxon>
        <taxon>Lecanoromycetidae</taxon>
        <taxon>Lecanorales</taxon>
        <taxon>Lecanorineae</taxon>
        <taxon>Parmeliaceae</taxon>
        <taxon>Imshaugia</taxon>
    </lineage>
</organism>
<proteinExistence type="predicted"/>
<dbReference type="Proteomes" id="UP000664534">
    <property type="component" value="Unassembled WGS sequence"/>
</dbReference>
<dbReference type="AlphaFoldDB" id="A0A8H3EWP1"/>
<dbReference type="OrthoDB" id="5403157at2759"/>